<evidence type="ECO:0000313" key="2">
    <source>
        <dbReference type="Proteomes" id="UP001589758"/>
    </source>
</evidence>
<proteinExistence type="predicted"/>
<sequence>MLKGVSNKTGDFTVLQNAKDFKSGKMSPHDFPSPMRVWKDDEGKIWTLDHRRLASYRLAGLDSVPVEWVTQQQAMKEIWKMDTVTDGLTTILRVGDGNTRVIR</sequence>
<dbReference type="RefSeq" id="WP_385875691.1">
    <property type="nucleotide sequence ID" value="NZ_JBHLXE010000014.1"/>
</dbReference>
<keyword evidence="2" id="KW-1185">Reference proteome</keyword>
<organism evidence="1 2">
    <name type="scientific">Thorsellia kenyensis</name>
    <dbReference type="NCBI Taxonomy" id="1549888"/>
    <lineage>
        <taxon>Bacteria</taxon>
        <taxon>Pseudomonadati</taxon>
        <taxon>Pseudomonadota</taxon>
        <taxon>Gammaproteobacteria</taxon>
        <taxon>Enterobacterales</taxon>
        <taxon>Thorselliaceae</taxon>
        <taxon>Thorsellia</taxon>
    </lineage>
</organism>
<dbReference type="Proteomes" id="UP001589758">
    <property type="component" value="Unassembled WGS sequence"/>
</dbReference>
<comment type="caution">
    <text evidence="1">The sequence shown here is derived from an EMBL/GenBank/DDBJ whole genome shotgun (WGS) entry which is preliminary data.</text>
</comment>
<gene>
    <name evidence="1" type="ORF">ACFFIT_01365</name>
</gene>
<dbReference type="CDD" id="cd16387">
    <property type="entry name" value="ParB_N_Srx"/>
    <property type="match status" value="1"/>
</dbReference>
<protein>
    <submittedName>
        <fullName evidence="1">ParB/Srx family N-terminal domain-containing protein</fullName>
    </submittedName>
</protein>
<accession>A0ABV6C921</accession>
<reference evidence="1 2" key="1">
    <citation type="submission" date="2024-09" db="EMBL/GenBank/DDBJ databases">
        <authorList>
            <person name="Sun Q."/>
            <person name="Mori K."/>
        </authorList>
    </citation>
    <scope>NUCLEOTIDE SEQUENCE [LARGE SCALE GENOMIC DNA]</scope>
    <source>
        <strain evidence="1 2">CCM 8545</strain>
    </source>
</reference>
<dbReference type="EMBL" id="JBHLXE010000014">
    <property type="protein sequence ID" value="MFC0178756.1"/>
    <property type="molecule type" value="Genomic_DNA"/>
</dbReference>
<evidence type="ECO:0000313" key="1">
    <source>
        <dbReference type="EMBL" id="MFC0178756.1"/>
    </source>
</evidence>
<name>A0ABV6C921_9GAMM</name>